<proteinExistence type="inferred from homology"/>
<dbReference type="GO" id="GO:0000287">
    <property type="term" value="F:magnesium ion binding"/>
    <property type="evidence" value="ECO:0007669"/>
    <property type="project" value="InterPro"/>
</dbReference>
<organism evidence="3">
    <name type="scientific">Pseudomonas saudimassiliensis</name>
    <dbReference type="NCBI Taxonomy" id="1461581"/>
    <lineage>
        <taxon>Bacteria</taxon>
        <taxon>Pseudomonadati</taxon>
        <taxon>Pseudomonadota</taxon>
        <taxon>Gammaproteobacteria</taxon>
        <taxon>Pseudomonadales</taxon>
        <taxon>Pseudomonadaceae</taxon>
        <taxon>Pseudomonas</taxon>
    </lineage>
</organism>
<protein>
    <submittedName>
        <fullName evidence="3">2-phospho-L-lactate transferase</fullName>
    </submittedName>
</protein>
<dbReference type="CDD" id="cd07186">
    <property type="entry name" value="CofD_like"/>
    <property type="match status" value="1"/>
</dbReference>
<keyword evidence="1 3" id="KW-0808">Transferase</keyword>
<dbReference type="Gene3D" id="3.40.50.10680">
    <property type="entry name" value="CofD-like domains"/>
    <property type="match status" value="1"/>
</dbReference>
<dbReference type="Gene3D" id="1.10.8.240">
    <property type="entry name" value="CofD-like domain"/>
    <property type="match status" value="1"/>
</dbReference>
<dbReference type="HAMAP" id="MF_01257">
    <property type="entry name" value="CofD"/>
    <property type="match status" value="1"/>
</dbReference>
<dbReference type="InterPro" id="IPR038136">
    <property type="entry name" value="CofD-like_dom_sf"/>
</dbReference>
<dbReference type="RefSeq" id="WP_044501212.1">
    <property type="nucleotide sequence ID" value="NZ_LK391969.1"/>
</dbReference>
<dbReference type="Pfam" id="PF01933">
    <property type="entry name" value="CofD"/>
    <property type="match status" value="1"/>
</dbReference>
<dbReference type="InterPro" id="IPR010115">
    <property type="entry name" value="FbiA/CofD"/>
</dbReference>
<dbReference type="GO" id="GO:0043743">
    <property type="term" value="F:LPPG:FO 2-phospho-L-lactate transferase activity"/>
    <property type="evidence" value="ECO:0007669"/>
    <property type="project" value="InterPro"/>
</dbReference>
<accession>A0A078MP49</accession>
<dbReference type="NCBIfam" id="TIGR01819">
    <property type="entry name" value="F420_cofD"/>
    <property type="match status" value="1"/>
</dbReference>
<evidence type="ECO:0000313" key="3">
    <source>
        <dbReference type="EMBL" id="CEA06626.1"/>
    </source>
</evidence>
<evidence type="ECO:0000256" key="1">
    <source>
        <dbReference type="ARBA" id="ARBA00022679"/>
    </source>
</evidence>
<dbReference type="SUPFAM" id="SSF142338">
    <property type="entry name" value="CofD-like"/>
    <property type="match status" value="1"/>
</dbReference>
<reference evidence="3" key="1">
    <citation type="submission" date="2014-07" db="EMBL/GenBank/DDBJ databases">
        <authorList>
            <person name="Urmite Genomes Urmite Genomes"/>
        </authorList>
    </citation>
    <scope>NUCLEOTIDE SEQUENCE</scope>
    <source>
        <strain evidence="3">12M76_air</strain>
    </source>
</reference>
<dbReference type="PATRIC" id="fig|1461581.3.peg.2928"/>
<dbReference type="OrthoDB" id="7466225at2"/>
<dbReference type="EMBL" id="LK391969">
    <property type="protein sequence ID" value="CEF28009.1"/>
    <property type="molecule type" value="Genomic_DNA"/>
</dbReference>
<dbReference type="PANTHER" id="PTHR43007">
    <property type="entry name" value="2-PHOSPHO-L-LACTATE TRANSFERASE"/>
    <property type="match status" value="1"/>
</dbReference>
<name>A0A078MP49_9PSED</name>
<keyword evidence="2" id="KW-0460">Magnesium</keyword>
<dbReference type="PANTHER" id="PTHR43007:SF1">
    <property type="entry name" value="2-PHOSPHO-L-LACTATE TRANSFERASE"/>
    <property type="match status" value="1"/>
</dbReference>
<gene>
    <name evidence="3" type="primary">cofD</name>
    <name evidence="3" type="ORF">BN1049_02986</name>
</gene>
<dbReference type="AlphaFoldDB" id="A0A078MP49"/>
<sequence length="323" mass="35117">MSSLYPRITLLAGGVGGAKLALGLATICEPGQLSIIGNVADDQEFHGLWVSPDIDTLTYTLAGQIDTEKGWGLADESNRVLDNLKRLGCDSWMYLGDRDLATHILRTQLRQQGVRPSIIAQRIAESFRVHSNIILPTDDRLQTRIRTPQGWLSFQEYFVREQCQPEILEIQLEGRERAKATPEALAAIREADILIIAPSNPIVSIGPILAVPGLGQAFALSNAVKVAVSPLIGGAAVKGPAAHMLRACGYSCTNLGIADCYTDLIDGMVIDHQDQSEAEALKQLGLNVMVTQTLMQHTAEKVRLARELLRFAQDQATAEKLAC</sequence>
<evidence type="ECO:0000256" key="2">
    <source>
        <dbReference type="ARBA" id="ARBA00022842"/>
    </source>
</evidence>
<dbReference type="InterPro" id="IPR002882">
    <property type="entry name" value="CofD"/>
</dbReference>
<dbReference type="EMBL" id="LM997413">
    <property type="protein sequence ID" value="CEA06626.1"/>
    <property type="molecule type" value="Genomic_DNA"/>
</dbReference>